<organism evidence="2 3">
    <name type="scientific">Rhodopila globiformis</name>
    <name type="common">Rhodopseudomonas globiformis</name>
    <dbReference type="NCBI Taxonomy" id="1071"/>
    <lineage>
        <taxon>Bacteria</taxon>
        <taxon>Pseudomonadati</taxon>
        <taxon>Pseudomonadota</taxon>
        <taxon>Alphaproteobacteria</taxon>
        <taxon>Acetobacterales</taxon>
        <taxon>Acetobacteraceae</taxon>
        <taxon>Rhodopila</taxon>
    </lineage>
</organism>
<dbReference type="Gene3D" id="3.30.420.10">
    <property type="entry name" value="Ribonuclease H-like superfamily/Ribonuclease H"/>
    <property type="match status" value="1"/>
</dbReference>
<reference evidence="2 3" key="1">
    <citation type="journal article" date="2018" name="Arch. Microbiol.">
        <title>New insights into the metabolic potential of the phototrophic purple bacterium Rhodopila globiformis DSM 161(T) from its draft genome sequence and evidence for a vanadium-dependent nitrogenase.</title>
        <authorList>
            <person name="Imhoff J.F."/>
            <person name="Rahn T."/>
            <person name="Kunzel S."/>
            <person name="Neulinger S.C."/>
        </authorList>
    </citation>
    <scope>NUCLEOTIDE SEQUENCE [LARGE SCALE GENOMIC DNA]</scope>
    <source>
        <strain evidence="2 3">DSM 161</strain>
    </source>
</reference>
<dbReference type="AlphaFoldDB" id="A0A2S6NFP7"/>
<proteinExistence type="predicted"/>
<sequence length="370" mass="41528">MLKITRNDLTAAELRAEAARTKNPRQARRLLAIAMVLDDHPRQLAAEAGGMDRQTLRDWVHRYNAHGAAGLVDQVRSGRKPRLTPAQMSELESWVEDGPDPKKDGVVRWRCADLRDRIKARFCVGFHERSVGKLLKKLDFSNISGRPLHPKSDLAAQEAFKESFAAKARAAIPPAYAGCPIEIWFQDEARVGQQGTVARLWARLTKGSVERSSMERSDEGKRGTRPRIKRDRRFTWAYLFGAICPARGTGAAVVMPSVDVEAMNIHLAEISQRVSVGAIALLVLDAAGWHQSHRLVIPDNIVLLPLPPYAPELNPTENVWEYLRDNILSMQIWNSYRAIVDTCCQAWNFPMDTPEVITSIGSRDWAQVKI</sequence>
<protein>
    <submittedName>
        <fullName evidence="2">IS630 family transposase</fullName>
    </submittedName>
</protein>
<dbReference type="Pfam" id="PF13565">
    <property type="entry name" value="HTH_32"/>
    <property type="match status" value="1"/>
</dbReference>
<dbReference type="OrthoDB" id="2375382at2"/>
<dbReference type="Pfam" id="PF13358">
    <property type="entry name" value="DDE_3"/>
    <property type="match status" value="1"/>
</dbReference>
<name>A0A2S6NFP7_RHOGL</name>
<dbReference type="NCBIfam" id="NF033545">
    <property type="entry name" value="transpos_IS630"/>
    <property type="match status" value="1"/>
</dbReference>
<dbReference type="InterPro" id="IPR047655">
    <property type="entry name" value="Transpos_IS630-like"/>
</dbReference>
<feature type="domain" description="Tc1-like transposase DDE" evidence="1">
    <location>
        <begin position="220"/>
        <end position="335"/>
    </location>
</feature>
<dbReference type="InterPro" id="IPR038717">
    <property type="entry name" value="Tc1-like_DDE_dom"/>
</dbReference>
<dbReference type="SUPFAM" id="SSF46689">
    <property type="entry name" value="Homeodomain-like"/>
    <property type="match status" value="1"/>
</dbReference>
<evidence type="ECO:0000313" key="2">
    <source>
        <dbReference type="EMBL" id="PPQ33448.1"/>
    </source>
</evidence>
<accession>A0A2S6NFP7</accession>
<dbReference type="GO" id="GO:0003676">
    <property type="term" value="F:nucleic acid binding"/>
    <property type="evidence" value="ECO:0007669"/>
    <property type="project" value="InterPro"/>
</dbReference>
<dbReference type="Proteomes" id="UP000239724">
    <property type="component" value="Unassembled WGS sequence"/>
</dbReference>
<dbReference type="RefSeq" id="WP_104519530.1">
    <property type="nucleotide sequence ID" value="NZ_NHRY01000145.1"/>
</dbReference>
<dbReference type="InterPro" id="IPR009057">
    <property type="entry name" value="Homeodomain-like_sf"/>
</dbReference>
<comment type="caution">
    <text evidence="2">The sequence shown here is derived from an EMBL/GenBank/DDBJ whole genome shotgun (WGS) entry which is preliminary data.</text>
</comment>
<dbReference type="EMBL" id="NHRY01000145">
    <property type="protein sequence ID" value="PPQ33448.1"/>
    <property type="molecule type" value="Genomic_DNA"/>
</dbReference>
<evidence type="ECO:0000313" key="3">
    <source>
        <dbReference type="Proteomes" id="UP000239724"/>
    </source>
</evidence>
<gene>
    <name evidence="2" type="ORF">CCS01_14345</name>
</gene>
<dbReference type="InterPro" id="IPR036397">
    <property type="entry name" value="RNaseH_sf"/>
</dbReference>
<evidence type="ECO:0000259" key="1">
    <source>
        <dbReference type="Pfam" id="PF13358"/>
    </source>
</evidence>
<keyword evidence="3" id="KW-1185">Reference proteome</keyword>